<keyword evidence="4 8" id="KW-0274">FAD</keyword>
<dbReference type="GO" id="GO:0050660">
    <property type="term" value="F:flavin adenine dinucleotide binding"/>
    <property type="evidence" value="ECO:0007669"/>
    <property type="project" value="InterPro"/>
</dbReference>
<organism evidence="9 10">
    <name type="scientific">Sparus aurata</name>
    <name type="common">Gilthead sea bream</name>
    <dbReference type="NCBI Taxonomy" id="8175"/>
    <lineage>
        <taxon>Eukaryota</taxon>
        <taxon>Metazoa</taxon>
        <taxon>Chordata</taxon>
        <taxon>Craniata</taxon>
        <taxon>Vertebrata</taxon>
        <taxon>Euteleostomi</taxon>
        <taxon>Actinopterygii</taxon>
        <taxon>Neopterygii</taxon>
        <taxon>Teleostei</taxon>
        <taxon>Neoteleostei</taxon>
        <taxon>Acanthomorphata</taxon>
        <taxon>Eupercaria</taxon>
        <taxon>Spariformes</taxon>
        <taxon>Sparidae</taxon>
        <taxon>Sparus</taxon>
    </lineage>
</organism>
<dbReference type="InterPro" id="IPR000960">
    <property type="entry name" value="Flavin_mOase"/>
</dbReference>
<dbReference type="Pfam" id="PF00743">
    <property type="entry name" value="FMO-like"/>
    <property type="match status" value="1"/>
</dbReference>
<protein>
    <recommendedName>
        <fullName evidence="8">Flavin-containing monooxygenase</fullName>
        <ecNumber evidence="8">1.-.-.-</ecNumber>
    </recommendedName>
</protein>
<keyword evidence="5" id="KW-0521">NADP</keyword>
<reference evidence="9" key="3">
    <citation type="submission" date="2025-09" db="UniProtKB">
        <authorList>
            <consortium name="Ensembl"/>
        </authorList>
    </citation>
    <scope>IDENTIFICATION</scope>
</reference>
<sequence length="190" mass="21755">MLQKVAVIGAGISGLTSIKACLEPECLESSHDIGGLWRFAQPFFLSLSQNDPEPERSNIYSSVIINSSKERMAFSDFPPPTELPNNMHHSVMLLYMRLYAQDFKLLLYIRFKTTMVSVSGRWRRRAETETRVFDAVIVFTGHFTHPHLPLKDFPGARNIFIRTTCGKTFTCWPFCLHSAVHLIPNHLDWV</sequence>
<comment type="cofactor">
    <cofactor evidence="1 8">
        <name>FAD</name>
        <dbReference type="ChEBI" id="CHEBI:57692"/>
    </cofactor>
</comment>
<dbReference type="PANTHER" id="PTHR23023">
    <property type="entry name" value="DIMETHYLANILINE MONOOXYGENASE"/>
    <property type="match status" value="1"/>
</dbReference>
<keyword evidence="7 8" id="KW-0503">Monooxygenase</keyword>
<evidence type="ECO:0000256" key="3">
    <source>
        <dbReference type="ARBA" id="ARBA00022630"/>
    </source>
</evidence>
<keyword evidence="6 8" id="KW-0560">Oxidoreductase</keyword>
<dbReference type="InParanoid" id="A0A671V0V9"/>
<evidence type="ECO:0000256" key="6">
    <source>
        <dbReference type="ARBA" id="ARBA00023002"/>
    </source>
</evidence>
<dbReference type="InterPro" id="IPR020946">
    <property type="entry name" value="Flavin_mOase-like"/>
</dbReference>
<accession>A0A671V0V9</accession>
<reference evidence="9" key="2">
    <citation type="submission" date="2025-08" db="UniProtKB">
        <authorList>
            <consortium name="Ensembl"/>
        </authorList>
    </citation>
    <scope>IDENTIFICATION</scope>
</reference>
<dbReference type="GO" id="GO:0050661">
    <property type="term" value="F:NADP binding"/>
    <property type="evidence" value="ECO:0007669"/>
    <property type="project" value="InterPro"/>
</dbReference>
<comment type="similarity">
    <text evidence="2 8">Belongs to the FMO family.</text>
</comment>
<dbReference type="AlphaFoldDB" id="A0A671V0V9"/>
<evidence type="ECO:0000313" key="10">
    <source>
        <dbReference type="Proteomes" id="UP000472265"/>
    </source>
</evidence>
<evidence type="ECO:0000256" key="4">
    <source>
        <dbReference type="ARBA" id="ARBA00022827"/>
    </source>
</evidence>
<dbReference type="GeneTree" id="ENSGT00940000160836"/>
<evidence type="ECO:0000256" key="5">
    <source>
        <dbReference type="ARBA" id="ARBA00022857"/>
    </source>
</evidence>
<evidence type="ECO:0000256" key="7">
    <source>
        <dbReference type="ARBA" id="ARBA00023033"/>
    </source>
</evidence>
<proteinExistence type="inferred from homology"/>
<dbReference type="Ensembl" id="ENSSAUT00010021095.1">
    <property type="protein sequence ID" value="ENSSAUP00010019944.1"/>
    <property type="gene ID" value="ENSSAUG00010008955.1"/>
</dbReference>
<keyword evidence="10" id="KW-1185">Reference proteome</keyword>
<evidence type="ECO:0000256" key="1">
    <source>
        <dbReference type="ARBA" id="ARBA00001974"/>
    </source>
</evidence>
<dbReference type="Gene3D" id="3.50.50.60">
    <property type="entry name" value="FAD/NAD(P)-binding domain"/>
    <property type="match status" value="1"/>
</dbReference>
<dbReference type="SUPFAM" id="SSF51905">
    <property type="entry name" value="FAD/NAD(P)-binding domain"/>
    <property type="match status" value="1"/>
</dbReference>
<reference evidence="9" key="1">
    <citation type="submission" date="2021-04" db="EMBL/GenBank/DDBJ databases">
        <authorList>
            <consortium name="Wellcome Sanger Institute Data Sharing"/>
        </authorList>
    </citation>
    <scope>NUCLEOTIDE SEQUENCE [LARGE SCALE GENOMIC DNA]</scope>
</reference>
<evidence type="ECO:0000256" key="2">
    <source>
        <dbReference type="ARBA" id="ARBA00009183"/>
    </source>
</evidence>
<dbReference type="EC" id="1.-.-.-" evidence="8"/>
<dbReference type="InterPro" id="IPR036188">
    <property type="entry name" value="FAD/NAD-bd_sf"/>
</dbReference>
<dbReference type="InterPro" id="IPR050346">
    <property type="entry name" value="FMO-like"/>
</dbReference>
<evidence type="ECO:0000256" key="8">
    <source>
        <dbReference type="RuleBase" id="RU361177"/>
    </source>
</evidence>
<name>A0A671V0V9_SPAAU</name>
<dbReference type="OMA" id="MHSWEYK"/>
<dbReference type="Proteomes" id="UP000472265">
    <property type="component" value="Chromosome 11"/>
</dbReference>
<dbReference type="GO" id="GO:0004499">
    <property type="term" value="F:N,N-dimethylaniline monooxygenase activity"/>
    <property type="evidence" value="ECO:0007669"/>
    <property type="project" value="InterPro"/>
</dbReference>
<dbReference type="PRINTS" id="PR00370">
    <property type="entry name" value="FMOXYGENASE"/>
</dbReference>
<evidence type="ECO:0000313" key="9">
    <source>
        <dbReference type="Ensembl" id="ENSSAUP00010019944.1"/>
    </source>
</evidence>
<keyword evidence="3 8" id="KW-0285">Flavoprotein</keyword>